<proteinExistence type="predicted"/>
<protein>
    <submittedName>
        <fullName evidence="2">Uncharacterized protein</fullName>
    </submittedName>
</protein>
<dbReference type="Proteomes" id="UP001209878">
    <property type="component" value="Unassembled WGS sequence"/>
</dbReference>
<accession>A0AAD9MSX1</accession>
<evidence type="ECO:0000313" key="3">
    <source>
        <dbReference type="Proteomes" id="UP001209878"/>
    </source>
</evidence>
<organism evidence="2 3">
    <name type="scientific">Ridgeia piscesae</name>
    <name type="common">Tubeworm</name>
    <dbReference type="NCBI Taxonomy" id="27915"/>
    <lineage>
        <taxon>Eukaryota</taxon>
        <taxon>Metazoa</taxon>
        <taxon>Spiralia</taxon>
        <taxon>Lophotrochozoa</taxon>
        <taxon>Annelida</taxon>
        <taxon>Polychaeta</taxon>
        <taxon>Sedentaria</taxon>
        <taxon>Canalipalpata</taxon>
        <taxon>Sabellida</taxon>
        <taxon>Siboglinidae</taxon>
        <taxon>Ridgeia</taxon>
    </lineage>
</organism>
<gene>
    <name evidence="2" type="ORF">NP493_4817g00002</name>
</gene>
<evidence type="ECO:0000256" key="1">
    <source>
        <dbReference type="SAM" id="Phobius"/>
    </source>
</evidence>
<keyword evidence="1" id="KW-0472">Membrane</keyword>
<feature type="transmembrane region" description="Helical" evidence="1">
    <location>
        <begin position="20"/>
        <end position="36"/>
    </location>
</feature>
<keyword evidence="1" id="KW-0812">Transmembrane</keyword>
<comment type="caution">
    <text evidence="2">The sequence shown here is derived from an EMBL/GenBank/DDBJ whole genome shotgun (WGS) entry which is preliminary data.</text>
</comment>
<evidence type="ECO:0000313" key="2">
    <source>
        <dbReference type="EMBL" id="KAK2142631.1"/>
    </source>
</evidence>
<sequence>MWACVRIESTCVNVFSHRTYYNAVFIVFFLRCLRQMKVHRRMVQSRRLLAALLDDRARLGED</sequence>
<dbReference type="EMBL" id="JAODUO010004801">
    <property type="protein sequence ID" value="KAK2142631.1"/>
    <property type="molecule type" value="Genomic_DNA"/>
</dbReference>
<name>A0AAD9MSX1_RIDPI</name>
<dbReference type="AlphaFoldDB" id="A0AAD9MSX1"/>
<keyword evidence="3" id="KW-1185">Reference proteome</keyword>
<reference evidence="2" key="1">
    <citation type="journal article" date="2023" name="Mol. Biol. Evol.">
        <title>Third-Generation Sequencing Reveals the Adaptive Role of the Epigenome in Three Deep-Sea Polychaetes.</title>
        <authorList>
            <person name="Perez M."/>
            <person name="Aroh O."/>
            <person name="Sun Y."/>
            <person name="Lan Y."/>
            <person name="Juniper S.K."/>
            <person name="Young C.R."/>
            <person name="Angers B."/>
            <person name="Qian P.Y."/>
        </authorList>
    </citation>
    <scope>NUCLEOTIDE SEQUENCE</scope>
    <source>
        <strain evidence="2">R07B-5</strain>
    </source>
</reference>
<keyword evidence="1" id="KW-1133">Transmembrane helix</keyword>